<keyword evidence="6" id="KW-0472">Membrane</keyword>
<keyword evidence="3" id="KW-0328">Glycosyltransferase</keyword>
<accession>A0A6C7E9V7</accession>
<feature type="transmembrane region" description="Helical" evidence="6">
    <location>
        <begin position="674"/>
        <end position="692"/>
    </location>
</feature>
<proteinExistence type="inferred from homology"/>
<feature type="transmembrane region" description="Helical" evidence="6">
    <location>
        <begin position="704"/>
        <end position="728"/>
    </location>
</feature>
<evidence type="ECO:0000256" key="1">
    <source>
        <dbReference type="ARBA" id="ARBA00004776"/>
    </source>
</evidence>
<organism evidence="7 8">
    <name type="scientific">Ilumatobacter coccineus (strain NBRC 103263 / KCTC 29153 / YM16-304)</name>
    <dbReference type="NCBI Taxonomy" id="1313172"/>
    <lineage>
        <taxon>Bacteria</taxon>
        <taxon>Bacillati</taxon>
        <taxon>Actinomycetota</taxon>
        <taxon>Acidimicrobiia</taxon>
        <taxon>Acidimicrobiales</taxon>
        <taxon>Ilumatobacteraceae</taxon>
        <taxon>Ilumatobacter</taxon>
    </lineage>
</organism>
<feature type="region of interest" description="Disordered" evidence="5">
    <location>
        <begin position="1131"/>
        <end position="1162"/>
    </location>
</feature>
<evidence type="ECO:0000256" key="2">
    <source>
        <dbReference type="ARBA" id="ARBA00006739"/>
    </source>
</evidence>
<dbReference type="AlphaFoldDB" id="A0A6C7E9V7"/>
<dbReference type="Pfam" id="PF13641">
    <property type="entry name" value="Glyco_tranf_2_3"/>
    <property type="match status" value="1"/>
</dbReference>
<dbReference type="InterPro" id="IPR029044">
    <property type="entry name" value="Nucleotide-diphossugar_trans"/>
</dbReference>
<keyword evidence="6" id="KW-0812">Transmembrane</keyword>
<feature type="compositionally biased region" description="Acidic residues" evidence="5">
    <location>
        <begin position="1149"/>
        <end position="1162"/>
    </location>
</feature>
<feature type="transmembrane region" description="Helical" evidence="6">
    <location>
        <begin position="372"/>
        <end position="390"/>
    </location>
</feature>
<evidence type="ECO:0000313" key="7">
    <source>
        <dbReference type="EMBL" id="BAN03170.1"/>
    </source>
</evidence>
<comment type="pathway">
    <text evidence="1">Cell wall biogenesis; cell wall polysaccharide biosynthesis.</text>
</comment>
<gene>
    <name evidence="7" type="ORF">YM304_28560</name>
</gene>
<dbReference type="Gene3D" id="3.90.550.10">
    <property type="entry name" value="Spore Coat Polysaccharide Biosynthesis Protein SpsA, Chain A"/>
    <property type="match status" value="1"/>
</dbReference>
<feature type="compositionally biased region" description="Low complexity" evidence="5">
    <location>
        <begin position="1131"/>
        <end position="1148"/>
    </location>
</feature>
<feature type="transmembrane region" description="Helical" evidence="6">
    <location>
        <begin position="449"/>
        <end position="469"/>
    </location>
</feature>
<evidence type="ECO:0000313" key="8">
    <source>
        <dbReference type="Proteomes" id="UP000011863"/>
    </source>
</evidence>
<comment type="similarity">
    <text evidence="2">Belongs to the glycosyltransferase 2 family.</text>
</comment>
<feature type="transmembrane region" description="Helical" evidence="6">
    <location>
        <begin position="593"/>
        <end position="615"/>
    </location>
</feature>
<sequence>MAVVVVHEPGEWFEETLGAFAAQDYPNLRFLFLLTESSVAAQQQAASEMSANNDDTGSIALESHIETVIKMRLPKAFVRSLGANPGFGAAANEVLRLVEGQNGFFLFCHDDVAPEPDAVRLLVEELYRSNAGLVGPKIVDWDDPSRLQTVGLGSDRFGEIDQPIEEGEVDQEQHDGVRDVFVLPSAFFLARADLFRELGGFDPDIDFSGEDLELCWRAHHSGARVVVAPTAKVRHRGEFAERRPDLASQTRAARNRVRTVVTLTGRARLPGRLLELVVLTLVELVVGLFTGRFRSAVASLRALVGLVPRIPSIISRRRAIAGVRQVPEREVLGLQQRGSARLASFLRSRETSTFVGAENNVRRWRQSTTAPVFAWVGVLVALAFGSRSWFAEGIPTVGEFLAFPESPRELLSSYTNGWNPNGLGATSPNPTGWGTLSVLSTVTLFRMGLLHTIFILGLVVVGLTGLWKLATVFPSTRARIAALLVYAASPLVGGAMAIGSIDTLVAYASAPWIIHTLRRAVGVATADPDTATSDLADGLLELSWPERLRRTLQAGIVVALAAAFTPAMLIVALVIAILLALSSLLALAPWRTAAQYGGLGCLAVLVGAVLNLPWITSWSWESISGPTPIGDPGRGLGALAAFEVGPTDFAYLGLALYLPVLAAVLLGRAWRLTWAIRSAAIVVTFGVLAVLADRGSLPVAAPEAGVLLAPIAVGLAVSAAAALAAFDLDVRGGTFGWRQPLGLLASTAVLIGLAPGVYSIGDGSWNAPTTTLADLIDRTLPDVDDTDGDGDFNVLVLGDARILPLQGTEYRDGISYNVLSDDGLDVRDRWAAPSTRGDDIIVDALDQIAAGSTQRAGRLLAPLGIRFVVVPKFDGVISTPADPLTPPLGLSDAIDEQLDVVAFPDLPTVDVYQNSAWLPTVSLLTGPTAEASTSAGDVSLVRADLTNATPAFVTSDHLSEAVDDLEVGTLHLAVPYDSNWKLTVDGVDIEPRRAFGVTTAFDITEPGVGTLSYESPGSRSLLVGVQIVLWLLALFAAMRVSVPLARRRVAAIDDETLISLDDAASPLPVGLDPGLDMTGSIGVIADPGFDPDGDPDADAVVAESVTAIEEEFAAERESGVDLAIDADAVDAAPAADVTDGSAPAAPGAPDDDGSDDDPEVPA</sequence>
<feature type="transmembrane region" description="Helical" evidence="6">
    <location>
        <begin position="273"/>
        <end position="291"/>
    </location>
</feature>
<dbReference type="PANTHER" id="PTHR43179:SF12">
    <property type="entry name" value="GALACTOFURANOSYLTRANSFERASE GLFT2"/>
    <property type="match status" value="1"/>
</dbReference>
<feature type="transmembrane region" description="Helical" evidence="6">
    <location>
        <begin position="649"/>
        <end position="667"/>
    </location>
</feature>
<evidence type="ECO:0008006" key="9">
    <source>
        <dbReference type="Google" id="ProtNLM"/>
    </source>
</evidence>
<protein>
    <recommendedName>
        <fullName evidence="9">Glycosyltransferase</fullName>
    </recommendedName>
</protein>
<evidence type="ECO:0000256" key="4">
    <source>
        <dbReference type="ARBA" id="ARBA00022679"/>
    </source>
</evidence>
<dbReference type="PANTHER" id="PTHR43179">
    <property type="entry name" value="RHAMNOSYLTRANSFERASE WBBL"/>
    <property type="match status" value="1"/>
</dbReference>
<feature type="transmembrane region" description="Helical" evidence="6">
    <location>
        <begin position="554"/>
        <end position="581"/>
    </location>
</feature>
<dbReference type="GO" id="GO:0016757">
    <property type="term" value="F:glycosyltransferase activity"/>
    <property type="evidence" value="ECO:0007669"/>
    <property type="project" value="UniProtKB-KW"/>
</dbReference>
<keyword evidence="8" id="KW-1185">Reference proteome</keyword>
<evidence type="ECO:0000256" key="5">
    <source>
        <dbReference type="SAM" id="MobiDB-lite"/>
    </source>
</evidence>
<reference evidence="7 8" key="1">
    <citation type="journal article" date="2013" name="Int. J. Syst. Evol. Microbiol.">
        <title>Ilumatobacter nonamiense sp. nov. and Ilumatobacter coccineum sp. nov., isolated from seashore sand.</title>
        <authorList>
            <person name="Matsumoto A."/>
            <person name="Kasai H."/>
            <person name="Matsuo Y."/>
            <person name="Shizuri Y."/>
            <person name="Ichikawa N."/>
            <person name="Fujita N."/>
            <person name="Omura S."/>
            <person name="Takahashi Y."/>
        </authorList>
    </citation>
    <scope>NUCLEOTIDE SEQUENCE [LARGE SCALE GENOMIC DNA]</scope>
    <source>
        <strain evidence="8">NBRC 103263 / KCTC 29153 / YM16-304</strain>
    </source>
</reference>
<evidence type="ECO:0000256" key="6">
    <source>
        <dbReference type="SAM" id="Phobius"/>
    </source>
</evidence>
<feature type="transmembrane region" description="Helical" evidence="6">
    <location>
        <begin position="481"/>
        <end position="501"/>
    </location>
</feature>
<feature type="transmembrane region" description="Helical" evidence="6">
    <location>
        <begin position="740"/>
        <end position="761"/>
    </location>
</feature>
<dbReference type="SUPFAM" id="SSF53448">
    <property type="entry name" value="Nucleotide-diphospho-sugar transferases"/>
    <property type="match status" value="1"/>
</dbReference>
<evidence type="ECO:0000256" key="3">
    <source>
        <dbReference type="ARBA" id="ARBA00022676"/>
    </source>
</evidence>
<dbReference type="KEGG" id="aym:YM304_28560"/>
<dbReference type="EMBL" id="AP012057">
    <property type="protein sequence ID" value="BAN03170.1"/>
    <property type="molecule type" value="Genomic_DNA"/>
</dbReference>
<keyword evidence="6" id="KW-1133">Transmembrane helix</keyword>
<keyword evidence="4" id="KW-0808">Transferase</keyword>
<dbReference type="Proteomes" id="UP000011863">
    <property type="component" value="Chromosome"/>
</dbReference>
<name>A0A6C7E9V7_ILUCY</name>